<dbReference type="PANTHER" id="PTHR46561:SF11">
    <property type="entry name" value="SERPENTINE RECEPTOR CLASS ALPHA_BETA-14"/>
    <property type="match status" value="1"/>
</dbReference>
<evidence type="ECO:0000313" key="7">
    <source>
        <dbReference type="WBParaSite" id="L893_g25572.t1"/>
    </source>
</evidence>
<dbReference type="Proteomes" id="UP000095287">
    <property type="component" value="Unplaced"/>
</dbReference>
<evidence type="ECO:0000256" key="1">
    <source>
        <dbReference type="ARBA" id="ARBA00004141"/>
    </source>
</evidence>
<dbReference type="PANTHER" id="PTHR46561">
    <property type="entry name" value="SERPENTINE RECEPTOR, CLASS AB (CLASS A-LIKE)-RELATED"/>
    <property type="match status" value="1"/>
</dbReference>
<sequence length="367" mass="43063">MSFLNEPQLIPGEVDYCDLGQQMSKSVYYRCLMAVRVVVCFSGMLLCGSLLLSKLNSVILHVHARILMKYHIIISFLLSVNYLWLSIFEIIRYSRDVPACEYLLPRWLSFSPHFVNGNLIFCEIFSCLLITIERLICTIRIRTYENVNHGKTIIFGLVVMTAVILVSSYFCLARTANWELKFFFFSFRDKSNLYYAVSYVFLQFCMDLVTIVICKIVDVVNTRTKEQFVNGTFFLRRNLFHNQLSSKLQIRENIALSHTLMPIVGVHFLFTSVSVLVIAIAMLTLRNNVFLNIIIAESFSLFPVYSVAMPTLFYRKHPSLFWKLAEKVCRRKFRRVDVRRQDTEEAFDHHFKWFDKMLEDKQMPSRL</sequence>
<feature type="transmembrane region" description="Helical" evidence="5">
    <location>
        <begin position="153"/>
        <end position="176"/>
    </location>
</feature>
<proteinExistence type="predicted"/>
<dbReference type="GO" id="GO:0016020">
    <property type="term" value="C:membrane"/>
    <property type="evidence" value="ECO:0007669"/>
    <property type="project" value="UniProtKB-SubCell"/>
</dbReference>
<dbReference type="InterPro" id="IPR019408">
    <property type="entry name" value="7TM_GPCR_serpentine_rcpt_Srab"/>
</dbReference>
<feature type="transmembrane region" description="Helical" evidence="5">
    <location>
        <begin position="113"/>
        <end position="132"/>
    </location>
</feature>
<keyword evidence="6" id="KW-1185">Reference proteome</keyword>
<feature type="transmembrane region" description="Helical" evidence="5">
    <location>
        <begin position="289"/>
        <end position="314"/>
    </location>
</feature>
<evidence type="ECO:0000313" key="6">
    <source>
        <dbReference type="Proteomes" id="UP000095287"/>
    </source>
</evidence>
<feature type="transmembrane region" description="Helical" evidence="5">
    <location>
        <begin position="72"/>
        <end position="93"/>
    </location>
</feature>
<dbReference type="AlphaFoldDB" id="A0A1I7ZF59"/>
<feature type="transmembrane region" description="Helical" evidence="5">
    <location>
        <begin position="196"/>
        <end position="217"/>
    </location>
</feature>
<protein>
    <submittedName>
        <fullName evidence="7">G_PROTEIN_RECEP_F1_2 domain-containing protein</fullName>
    </submittedName>
</protein>
<reference evidence="7" key="1">
    <citation type="submission" date="2016-11" db="UniProtKB">
        <authorList>
            <consortium name="WormBaseParasite"/>
        </authorList>
    </citation>
    <scope>IDENTIFICATION</scope>
</reference>
<evidence type="ECO:0000256" key="2">
    <source>
        <dbReference type="ARBA" id="ARBA00022692"/>
    </source>
</evidence>
<feature type="transmembrane region" description="Helical" evidence="5">
    <location>
        <begin position="27"/>
        <end position="52"/>
    </location>
</feature>
<accession>A0A1I7ZF59</accession>
<organism evidence="6 7">
    <name type="scientific">Steinernema glaseri</name>
    <dbReference type="NCBI Taxonomy" id="37863"/>
    <lineage>
        <taxon>Eukaryota</taxon>
        <taxon>Metazoa</taxon>
        <taxon>Ecdysozoa</taxon>
        <taxon>Nematoda</taxon>
        <taxon>Chromadorea</taxon>
        <taxon>Rhabditida</taxon>
        <taxon>Tylenchina</taxon>
        <taxon>Panagrolaimomorpha</taxon>
        <taxon>Strongyloidoidea</taxon>
        <taxon>Steinernematidae</taxon>
        <taxon>Steinernema</taxon>
    </lineage>
</organism>
<keyword evidence="4 5" id="KW-0472">Membrane</keyword>
<comment type="subcellular location">
    <subcellularLocation>
        <location evidence="1">Membrane</location>
        <topology evidence="1">Multi-pass membrane protein</topology>
    </subcellularLocation>
</comment>
<name>A0A1I7ZF59_9BILA</name>
<feature type="transmembrane region" description="Helical" evidence="5">
    <location>
        <begin position="260"/>
        <end position="283"/>
    </location>
</feature>
<evidence type="ECO:0000256" key="5">
    <source>
        <dbReference type="SAM" id="Phobius"/>
    </source>
</evidence>
<keyword evidence="3 5" id="KW-1133">Transmembrane helix</keyword>
<evidence type="ECO:0000256" key="4">
    <source>
        <dbReference type="ARBA" id="ARBA00023136"/>
    </source>
</evidence>
<dbReference type="WBParaSite" id="L893_g25572.t1">
    <property type="protein sequence ID" value="L893_g25572.t1"/>
    <property type="gene ID" value="L893_g25572"/>
</dbReference>
<dbReference type="Pfam" id="PF10292">
    <property type="entry name" value="7TM_GPCR_Srab"/>
    <property type="match status" value="1"/>
</dbReference>
<dbReference type="InterPro" id="IPR053286">
    <property type="entry name" value="Nematode_rcpt-like_srab"/>
</dbReference>
<evidence type="ECO:0000256" key="3">
    <source>
        <dbReference type="ARBA" id="ARBA00022989"/>
    </source>
</evidence>
<keyword evidence="2 5" id="KW-0812">Transmembrane</keyword>